<dbReference type="InterPro" id="IPR001900">
    <property type="entry name" value="RNase_II/R"/>
</dbReference>
<dbReference type="SUPFAM" id="SSF50249">
    <property type="entry name" value="Nucleic acid-binding proteins"/>
    <property type="match status" value="1"/>
</dbReference>
<organism evidence="3 4">
    <name type="scientific">Tricholomella constricta</name>
    <dbReference type="NCBI Taxonomy" id="117010"/>
    <lineage>
        <taxon>Eukaryota</taxon>
        <taxon>Fungi</taxon>
        <taxon>Dikarya</taxon>
        <taxon>Basidiomycota</taxon>
        <taxon>Agaricomycotina</taxon>
        <taxon>Agaricomycetes</taxon>
        <taxon>Agaricomycetidae</taxon>
        <taxon>Agaricales</taxon>
        <taxon>Tricholomatineae</taxon>
        <taxon>Lyophyllaceae</taxon>
        <taxon>Tricholomella</taxon>
    </lineage>
</organism>
<evidence type="ECO:0000313" key="3">
    <source>
        <dbReference type="EMBL" id="KAF5382145.1"/>
    </source>
</evidence>
<gene>
    <name evidence="3" type="ORF">D9615_004421</name>
</gene>
<dbReference type="Pfam" id="PF00773">
    <property type="entry name" value="RNB"/>
    <property type="match status" value="1"/>
</dbReference>
<evidence type="ECO:0000259" key="2">
    <source>
        <dbReference type="SMART" id="SM00955"/>
    </source>
</evidence>
<dbReference type="GO" id="GO:0006402">
    <property type="term" value="P:mRNA catabolic process"/>
    <property type="evidence" value="ECO:0007669"/>
    <property type="project" value="TreeGrafter"/>
</dbReference>
<dbReference type="InterPro" id="IPR012340">
    <property type="entry name" value="NA-bd_OB-fold"/>
</dbReference>
<proteinExistence type="predicted"/>
<feature type="domain" description="RNB" evidence="2">
    <location>
        <begin position="445"/>
        <end position="798"/>
    </location>
</feature>
<protein>
    <recommendedName>
        <fullName evidence="2">RNB domain-containing protein</fullName>
    </recommendedName>
</protein>
<dbReference type="GO" id="GO:0000932">
    <property type="term" value="C:P-body"/>
    <property type="evidence" value="ECO:0007669"/>
    <property type="project" value="TreeGrafter"/>
</dbReference>
<comment type="caution">
    <text evidence="3">The sequence shown here is derived from an EMBL/GenBank/DDBJ whole genome shotgun (WGS) entry which is preliminary data.</text>
</comment>
<dbReference type="InterPro" id="IPR050180">
    <property type="entry name" value="RNR_Ribonuclease"/>
</dbReference>
<dbReference type="OrthoDB" id="2285229at2759"/>
<dbReference type="Proteomes" id="UP000565441">
    <property type="component" value="Unassembled WGS sequence"/>
</dbReference>
<dbReference type="GO" id="GO:0000175">
    <property type="term" value="F:3'-5'-RNA exonuclease activity"/>
    <property type="evidence" value="ECO:0007669"/>
    <property type="project" value="TreeGrafter"/>
</dbReference>
<keyword evidence="4" id="KW-1185">Reference proteome</keyword>
<sequence length="930" mass="104494">MHRRALPCQATLSGQGLGTILPSSNHARIRHRSSSAASAKRRPPPRLPKHQYNEAKQVTMKIIDRAARQPNDWKHTHTLRGEEKRLGATIQLDASSTRGMSMEKAANTIITHGIVLGQVSLDRRRRLVILTTHGEVWQPIREDVAFTIPDFVPTDLVSRCGLLAYATDQTQINARIEVLKRLRDLDRNIERAYNFVCQKSTEVYYKVRSPDPHKWAETTVAEVAHMITPKSDTLTLFATHKYMMSNALYFIAQDSYESIQTLRVRPKSHVDNIRTIQDWSRRNDGPIQSFAVKARKIIAASQEIQKVSQGEAPTVAPASHVWTETDREILTFLQNSLRRTRTMQLDPYSLGQCFILKQLSLDRPRIDDSEVHKALIDLGVLAPWLDLVSLEPDLDLNTEPESTSSQIKVKEAITAKGFASIASSTHETPLGPEDFYPTDPLDSVRHDFGDLPVFIIDEGSAEELDDGVSIERIPSEPDNFWAHVHIADLASIMPPTHVFAKEASVRSESAYFIHRSWPLFPRNLMKNPQYGLSLGAREAGQPTPVLTFSSKINGQGEMTDFKVRAGLIRNTQVVTYNEVDAALGFKEIPYWYPFGRILQSKPTFRTLSESHISDLRDLRTIANRVIAKRQRENVVLFSRPVPEIKSVMRPPEIYGPVFEPTIFRGFPTFEYSVADASDLDTGSHGMVSEMMKLASRAASRFCTERGVPMIRRSADPRMMVINGNPQELFDLRTPNNYVRHDLGLVRVESGPAGEYTLESKAHYGLGVPDGEGYCRTTSPLRRYIDLVSHWQLHHALLGSAAPTTGPPFDTNQLMKMAVSAHATEKLHQGLKRRHLRYWQLMILQRWADGTASGLERHDDPLQMLKGVTLSTPTQNESTGKFHVEASIRLLGLSASLEGLDSSDIPPGTTLPVKVQECRLGVRPQLLVTLK</sequence>
<dbReference type="AlphaFoldDB" id="A0A8H5M5M6"/>
<dbReference type="PANTHER" id="PTHR23355">
    <property type="entry name" value="RIBONUCLEASE"/>
    <property type="match status" value="1"/>
</dbReference>
<feature type="compositionally biased region" description="Basic residues" evidence="1">
    <location>
        <begin position="27"/>
        <end position="49"/>
    </location>
</feature>
<dbReference type="GO" id="GO:0003723">
    <property type="term" value="F:RNA binding"/>
    <property type="evidence" value="ECO:0007669"/>
    <property type="project" value="InterPro"/>
</dbReference>
<accession>A0A8H5M5M6</accession>
<name>A0A8H5M5M6_9AGAR</name>
<dbReference type="SMART" id="SM00955">
    <property type="entry name" value="RNB"/>
    <property type="match status" value="1"/>
</dbReference>
<evidence type="ECO:0000256" key="1">
    <source>
        <dbReference type="SAM" id="MobiDB-lite"/>
    </source>
</evidence>
<reference evidence="3 4" key="1">
    <citation type="journal article" date="2020" name="ISME J.">
        <title>Uncovering the hidden diversity of litter-decomposition mechanisms in mushroom-forming fungi.</title>
        <authorList>
            <person name="Floudas D."/>
            <person name="Bentzer J."/>
            <person name="Ahren D."/>
            <person name="Johansson T."/>
            <person name="Persson P."/>
            <person name="Tunlid A."/>
        </authorList>
    </citation>
    <scope>NUCLEOTIDE SEQUENCE [LARGE SCALE GENOMIC DNA]</scope>
    <source>
        <strain evidence="3 4">CBS 661.87</strain>
    </source>
</reference>
<dbReference type="PANTHER" id="PTHR23355:SF65">
    <property type="entry name" value="EXORIBONUCLEASE CYT-4, PUTATIVE (AFU_ORTHOLOGUE AFUA_7G01550)-RELATED"/>
    <property type="match status" value="1"/>
</dbReference>
<dbReference type="EMBL" id="JAACJP010000009">
    <property type="protein sequence ID" value="KAF5382145.1"/>
    <property type="molecule type" value="Genomic_DNA"/>
</dbReference>
<evidence type="ECO:0000313" key="4">
    <source>
        <dbReference type="Proteomes" id="UP000565441"/>
    </source>
</evidence>
<feature type="region of interest" description="Disordered" evidence="1">
    <location>
        <begin position="15"/>
        <end position="52"/>
    </location>
</feature>